<evidence type="ECO:0000313" key="3">
    <source>
        <dbReference type="Proteomes" id="UP000463388"/>
    </source>
</evidence>
<evidence type="ECO:0000313" key="2">
    <source>
        <dbReference type="EMBL" id="MVX61844.1"/>
    </source>
</evidence>
<gene>
    <name evidence="2" type="ORF">GKZ27_10355</name>
</gene>
<dbReference type="RefSeq" id="WP_028027137.1">
    <property type="nucleotide sequence ID" value="NZ_JANJZH010000053.1"/>
</dbReference>
<feature type="domain" description="HTH crp-type" evidence="1">
    <location>
        <begin position="163"/>
        <end position="234"/>
    </location>
</feature>
<dbReference type="Pfam" id="PF13545">
    <property type="entry name" value="HTH_Crp_2"/>
    <property type="match status" value="1"/>
</dbReference>
<dbReference type="EMBL" id="WSRR01000034">
    <property type="protein sequence ID" value="MVX61844.1"/>
    <property type="molecule type" value="Genomic_DNA"/>
</dbReference>
<dbReference type="GO" id="GO:0003677">
    <property type="term" value="F:DNA binding"/>
    <property type="evidence" value="ECO:0007669"/>
    <property type="project" value="InterPro"/>
</dbReference>
<dbReference type="AlphaFoldDB" id="A0A6N8JRL7"/>
<accession>A0A6N8JRL7</accession>
<sequence>MKVCTQVERQRSEALACPNRGRCPLTFLCGARLDDDKYLLPSFTDVEVGEMVWTDLAARPRVLVVRSGLFVSKVYGNDDVMIPMSLYGQGVVIGIPDVYVPYGASDFYFLTALVPTRLCALDAGFVKDLMARLTIDEAQQLNGCLTLNCNTGMYGQALTLAHRRAREKVVSVLLRLSNQLSRQIGFEGVLPVAQEDIAFLAGVERPTVSRELKKLVREGLIDLGYRHVRLLPPLHEAYGHLIETRLRLYDLRDSDVSW</sequence>
<dbReference type="GO" id="GO:0006355">
    <property type="term" value="P:regulation of DNA-templated transcription"/>
    <property type="evidence" value="ECO:0007669"/>
    <property type="project" value="InterPro"/>
</dbReference>
<dbReference type="Gene3D" id="2.60.120.10">
    <property type="entry name" value="Jelly Rolls"/>
    <property type="match status" value="1"/>
</dbReference>
<keyword evidence="3" id="KW-1185">Reference proteome</keyword>
<dbReference type="CDD" id="cd00092">
    <property type="entry name" value="HTH_CRP"/>
    <property type="match status" value="1"/>
</dbReference>
<dbReference type="SUPFAM" id="SSF46785">
    <property type="entry name" value="Winged helix' DNA-binding domain"/>
    <property type="match status" value="1"/>
</dbReference>
<dbReference type="InterPro" id="IPR014710">
    <property type="entry name" value="RmlC-like_jellyroll"/>
</dbReference>
<dbReference type="SMART" id="SM00419">
    <property type="entry name" value="HTH_CRP"/>
    <property type="match status" value="1"/>
</dbReference>
<proteinExistence type="predicted"/>
<evidence type="ECO:0000259" key="1">
    <source>
        <dbReference type="PROSITE" id="PS51063"/>
    </source>
</evidence>
<organism evidence="2 3">
    <name type="scientific">Adlercreutzia mucosicola</name>
    <dbReference type="NCBI Taxonomy" id="580026"/>
    <lineage>
        <taxon>Bacteria</taxon>
        <taxon>Bacillati</taxon>
        <taxon>Actinomycetota</taxon>
        <taxon>Coriobacteriia</taxon>
        <taxon>Eggerthellales</taxon>
        <taxon>Eggerthellaceae</taxon>
        <taxon>Adlercreutzia</taxon>
    </lineage>
</organism>
<dbReference type="InterPro" id="IPR036390">
    <property type="entry name" value="WH_DNA-bd_sf"/>
</dbReference>
<protein>
    <submittedName>
        <fullName evidence="2">Helix-turn-helix domain-containing protein</fullName>
    </submittedName>
</protein>
<dbReference type="InterPro" id="IPR012318">
    <property type="entry name" value="HTH_CRP"/>
</dbReference>
<reference evidence="2 3" key="1">
    <citation type="submission" date="2019-12" db="EMBL/GenBank/DDBJ databases">
        <title>Microbes associate with the intestines of laboratory mice.</title>
        <authorList>
            <person name="Navarre W."/>
            <person name="Wong E."/>
        </authorList>
    </citation>
    <scope>NUCLEOTIDE SEQUENCE [LARGE SCALE GENOMIC DNA]</scope>
    <source>
        <strain evidence="2 3">NM66_B29</strain>
    </source>
</reference>
<dbReference type="PROSITE" id="PS51063">
    <property type="entry name" value="HTH_CRP_2"/>
    <property type="match status" value="1"/>
</dbReference>
<dbReference type="Proteomes" id="UP000463388">
    <property type="component" value="Unassembled WGS sequence"/>
</dbReference>
<comment type="caution">
    <text evidence="2">The sequence shown here is derived from an EMBL/GenBank/DDBJ whole genome shotgun (WGS) entry which is preliminary data.</text>
</comment>
<dbReference type="OrthoDB" id="6881322at2"/>
<name>A0A6N8JRL7_9ACTN</name>